<dbReference type="Gene3D" id="3.40.50.300">
    <property type="entry name" value="P-loop containing nucleotide triphosphate hydrolases"/>
    <property type="match status" value="1"/>
</dbReference>
<name>A0A7D5VBE1_9NEIS</name>
<sequence length="585" mass="66948">MSRLRFKKLWLVSEATRAARKIELHSDRILLVGRNHTGKSTVVKHLFRTLGCQTKGKSDRWDSLAISVLEFELNGRPYTAYRKANVYALRSDADLQVRVTTSYAEWTEMMANLFDFRLMLPTHQDSLAQATPPYLFLPYYMDQDSSWSKQWDSFDKLTQFANWKKPVSAYVTGQRPNGYYIAKFEESKAKASLTQLNQELSVVNSALSRVRKTLPSPVIRLDLAAFKQEINDLLRSTNILKTEQDSLRKKAFEHTAQRESLNSQISMARDALREIEGDLKYLTESKTDLAIICPTCGTNHESGFPVRLELIDDAVTLRKVISELELDHRKCQEQLANVYGKINRIKRQMLDVEKTLQTKKGMLRLKDVVDSQSSEVIRSAFTKDIDSINRQLKLQEKTAFEAKFKVSQFDLPERTKAINDFYSERMELFLSELGVQDLRDDVKKRPDATVSVSGSAMPRSLLAYQFAVLHTAKEKGDAKHYPVVIDSPNQQGQDAEHLRQMLNFIVKRTPSEQQLILAVEDMPSNFSFDGQRIDLTTPFEVLKAEQYDEACEELRDFVAAIEIGLDQRLASQRIGLFEAASDLSE</sequence>
<reference evidence="1 2" key="1">
    <citation type="journal article" date="2016" name="Int. J. Syst. Evol. Microbiol.">
        <title>Chitinibacter fontanus sp. nov., isolated from a spring.</title>
        <authorList>
            <person name="Sheu S.Y."/>
            <person name="Li Y.S."/>
            <person name="Young C.C."/>
            <person name="Chen W.M."/>
        </authorList>
    </citation>
    <scope>NUCLEOTIDE SEQUENCE [LARGE SCALE GENOMIC DNA]</scope>
    <source>
        <strain evidence="1 2">STM-7</strain>
    </source>
</reference>
<evidence type="ECO:0000313" key="1">
    <source>
        <dbReference type="EMBL" id="QLI82654.1"/>
    </source>
</evidence>
<proteinExistence type="predicted"/>
<protein>
    <submittedName>
        <fullName evidence="1">Uncharacterized protein</fullName>
    </submittedName>
</protein>
<dbReference type="InterPro" id="IPR027417">
    <property type="entry name" value="P-loop_NTPase"/>
</dbReference>
<gene>
    <name evidence="1" type="ORF">HZU75_14575</name>
</gene>
<dbReference type="KEGG" id="cfon:HZU75_14575"/>
<dbReference type="AlphaFoldDB" id="A0A7D5VBE1"/>
<keyword evidence="2" id="KW-1185">Reference proteome</keyword>
<dbReference type="EMBL" id="CP058952">
    <property type="protein sequence ID" value="QLI82654.1"/>
    <property type="molecule type" value="Genomic_DNA"/>
</dbReference>
<accession>A0A7D5VBE1</accession>
<dbReference type="SUPFAM" id="SSF52540">
    <property type="entry name" value="P-loop containing nucleoside triphosphate hydrolases"/>
    <property type="match status" value="1"/>
</dbReference>
<organism evidence="1 2">
    <name type="scientific">Chitinibacter fontanus</name>
    <dbReference type="NCBI Taxonomy" id="1737446"/>
    <lineage>
        <taxon>Bacteria</taxon>
        <taxon>Pseudomonadati</taxon>
        <taxon>Pseudomonadota</taxon>
        <taxon>Betaproteobacteria</taxon>
        <taxon>Neisseriales</taxon>
        <taxon>Chitinibacteraceae</taxon>
        <taxon>Chitinibacter</taxon>
    </lineage>
</organism>
<dbReference type="Proteomes" id="UP000510822">
    <property type="component" value="Chromosome"/>
</dbReference>
<evidence type="ECO:0000313" key="2">
    <source>
        <dbReference type="Proteomes" id="UP000510822"/>
    </source>
</evidence>
<dbReference type="RefSeq" id="WP_180306730.1">
    <property type="nucleotide sequence ID" value="NZ_CP058952.1"/>
</dbReference>